<dbReference type="Gene3D" id="3.40.50.300">
    <property type="entry name" value="P-loop containing nucleotide triphosphate hydrolases"/>
    <property type="match status" value="1"/>
</dbReference>
<feature type="compositionally biased region" description="Low complexity" evidence="9">
    <location>
        <begin position="400"/>
        <end position="409"/>
    </location>
</feature>
<dbReference type="RefSeq" id="XP_005100156.1">
    <property type="nucleotide sequence ID" value="XM_005100099.3"/>
</dbReference>
<keyword evidence="4" id="KW-0812">Transmembrane</keyword>
<reference evidence="12" key="1">
    <citation type="submission" date="2025-08" db="UniProtKB">
        <authorList>
            <consortium name="RefSeq"/>
        </authorList>
    </citation>
    <scope>IDENTIFICATION</scope>
</reference>
<name>A0ABM0JRY4_APLCA</name>
<keyword evidence="10" id="KW-0732">Signal</keyword>
<evidence type="ECO:0000313" key="12">
    <source>
        <dbReference type="RefSeq" id="XP_005100156.1"/>
    </source>
</evidence>
<comment type="function">
    <text evidence="8">6-O-sulfation enzyme which catalyzes the transfer of sulfate from 3'-phosphoadenosine 5'-phosphosulfate (PAPS) to position 6 of the N-sulfoglucosamine residue (GlcNS) of heparan sulfate.</text>
</comment>
<dbReference type="SUPFAM" id="SSF52540">
    <property type="entry name" value="P-loop containing nucleoside triphosphate hydrolases"/>
    <property type="match status" value="1"/>
</dbReference>
<evidence type="ECO:0000256" key="6">
    <source>
        <dbReference type="ARBA" id="ARBA00023136"/>
    </source>
</evidence>
<comment type="subcellular location">
    <subcellularLocation>
        <location evidence="1">Membrane</location>
        <topology evidence="1">Single-pass membrane protein</topology>
    </subcellularLocation>
    <subcellularLocation>
        <location evidence="8">Membrane</location>
        <topology evidence="8">Single-pass type II membrane protein</topology>
    </subcellularLocation>
</comment>
<evidence type="ECO:0000256" key="1">
    <source>
        <dbReference type="ARBA" id="ARBA00004167"/>
    </source>
</evidence>
<evidence type="ECO:0000256" key="3">
    <source>
        <dbReference type="ARBA" id="ARBA00022679"/>
    </source>
</evidence>
<accession>A0ABM0JRY4</accession>
<keyword evidence="7" id="KW-0325">Glycoprotein</keyword>
<evidence type="ECO:0000256" key="5">
    <source>
        <dbReference type="ARBA" id="ARBA00022989"/>
    </source>
</evidence>
<organism evidence="11 12">
    <name type="scientific">Aplysia californica</name>
    <name type="common">California sea hare</name>
    <dbReference type="NCBI Taxonomy" id="6500"/>
    <lineage>
        <taxon>Eukaryota</taxon>
        <taxon>Metazoa</taxon>
        <taxon>Spiralia</taxon>
        <taxon>Lophotrochozoa</taxon>
        <taxon>Mollusca</taxon>
        <taxon>Gastropoda</taxon>
        <taxon>Heterobranchia</taxon>
        <taxon>Euthyneura</taxon>
        <taxon>Tectipleura</taxon>
        <taxon>Aplysiida</taxon>
        <taxon>Aplysioidea</taxon>
        <taxon>Aplysiidae</taxon>
        <taxon>Aplysia</taxon>
    </lineage>
</organism>
<keyword evidence="3 8" id="KW-0808">Transferase</keyword>
<feature type="signal peptide" evidence="10">
    <location>
        <begin position="1"/>
        <end position="29"/>
    </location>
</feature>
<comment type="similarity">
    <text evidence="2 8">Belongs to the sulfotransferase 6 family.</text>
</comment>
<dbReference type="Pfam" id="PF03567">
    <property type="entry name" value="Sulfotransfer_2"/>
    <property type="match status" value="1"/>
</dbReference>
<protein>
    <recommendedName>
        <fullName evidence="8">Heparan-sulfate 6-O-sulfotransferase</fullName>
        <ecNumber evidence="8">2.8.2.-</ecNumber>
    </recommendedName>
</protein>
<feature type="region of interest" description="Disordered" evidence="9">
    <location>
        <begin position="367"/>
        <end position="437"/>
    </location>
</feature>
<evidence type="ECO:0000313" key="11">
    <source>
        <dbReference type="Proteomes" id="UP000694888"/>
    </source>
</evidence>
<dbReference type="PROSITE" id="PS51257">
    <property type="entry name" value="PROKAR_LIPOPROTEIN"/>
    <property type="match status" value="1"/>
</dbReference>
<keyword evidence="8" id="KW-0735">Signal-anchor</keyword>
<sequence>MSTKFRNILIGLTLMVLVFCLLSVYTCSGSSCFGMTSPTAAPFKNDFDAYLQGKLLKHSFSQSSLDRSRHVNLEADDVLVYLHIQKTGGATFGRHLVHNLDVQPPCECEPGVKKCECFTRNNRVWLFSRHSTGWMCGVHADWTELHDCVDEWFQENDVKSRKNRRYHYITFLRDPLPRFLSEWQHVRRGATWKAARLHCNGHEATLEEVPFCYTGEDWTDVTFEEFISCKHNLAFNRMTRMLANLTKVNCYDWSSLEPAFVNSTLLASAKENLLEFAFFGIVEEQRKTQFLFERTFGLRFIENFEQRENTHVSRIDITGEMQQRVIHANGLDVQLYQYAKDMFLQRVRAMEKKLNYTVEEYFESIRDGAVEEEEEETVDEGRMFEDPLDDEAEEAGGEFSPPRRSGPVRSSRRGESPNLRPMRTLQRRQHVEGREGS</sequence>
<dbReference type="PANTHER" id="PTHR12812:SF0">
    <property type="entry name" value="HEPARAN-SULFATE 6-O-SULFOTRANSFERASE"/>
    <property type="match status" value="1"/>
</dbReference>
<dbReference type="PANTHER" id="PTHR12812">
    <property type="entry name" value="HEPARAN SULFATE 6-O-SULFOTRANSFERASE 3"/>
    <property type="match status" value="1"/>
</dbReference>
<dbReference type="InterPro" id="IPR010635">
    <property type="entry name" value="Heparan_SO4-6-sulfoTrfase"/>
</dbReference>
<dbReference type="Proteomes" id="UP000694888">
    <property type="component" value="Unplaced"/>
</dbReference>
<feature type="compositionally biased region" description="Acidic residues" evidence="9">
    <location>
        <begin position="386"/>
        <end position="396"/>
    </location>
</feature>
<dbReference type="EC" id="2.8.2.-" evidence="8"/>
<comment type="catalytic activity">
    <reaction evidence="8">
        <text>alpha-D-glucosaminyl-[heparan sulfate](n) + 3'-phosphoadenylyl sulfate = 6-sulfo-alpha-D-glucosaminyl-[heparan sulfate](n) + adenosine 3',5'-bisphosphate + H(+)</text>
        <dbReference type="Rhea" id="RHEA:56604"/>
        <dbReference type="Rhea" id="RHEA-COMP:9830"/>
        <dbReference type="Rhea" id="RHEA-COMP:14621"/>
        <dbReference type="ChEBI" id="CHEBI:15378"/>
        <dbReference type="ChEBI" id="CHEBI:58339"/>
        <dbReference type="ChEBI" id="CHEBI:58343"/>
        <dbReference type="ChEBI" id="CHEBI:58388"/>
        <dbReference type="ChEBI" id="CHEBI:140604"/>
    </reaction>
</comment>
<dbReference type="InterPro" id="IPR027417">
    <property type="entry name" value="P-loop_NTPase"/>
</dbReference>
<feature type="chain" id="PRO_5047119939" description="Heparan-sulfate 6-O-sulfotransferase" evidence="10">
    <location>
        <begin position="30"/>
        <end position="437"/>
    </location>
</feature>
<keyword evidence="5" id="KW-1133">Transmembrane helix</keyword>
<dbReference type="InterPro" id="IPR005331">
    <property type="entry name" value="Sulfotransferase"/>
</dbReference>
<keyword evidence="11" id="KW-1185">Reference proteome</keyword>
<evidence type="ECO:0000256" key="10">
    <source>
        <dbReference type="SAM" id="SignalP"/>
    </source>
</evidence>
<dbReference type="GeneID" id="101849466"/>
<proteinExistence type="inferred from homology"/>
<evidence type="ECO:0000256" key="2">
    <source>
        <dbReference type="ARBA" id="ARBA00010109"/>
    </source>
</evidence>
<evidence type="ECO:0000256" key="9">
    <source>
        <dbReference type="SAM" id="MobiDB-lite"/>
    </source>
</evidence>
<keyword evidence="6 8" id="KW-0472">Membrane</keyword>
<evidence type="ECO:0000256" key="7">
    <source>
        <dbReference type="ARBA" id="ARBA00023180"/>
    </source>
</evidence>
<evidence type="ECO:0000256" key="4">
    <source>
        <dbReference type="ARBA" id="ARBA00022692"/>
    </source>
</evidence>
<gene>
    <name evidence="12" type="primary">LOC101849466</name>
</gene>
<evidence type="ECO:0000256" key="8">
    <source>
        <dbReference type="RuleBase" id="RU364122"/>
    </source>
</evidence>